<evidence type="ECO:0000256" key="8">
    <source>
        <dbReference type="ARBA" id="ARBA00023211"/>
    </source>
</evidence>
<keyword evidence="8" id="KW-0464">Manganese</keyword>
<dbReference type="InterPro" id="IPR015655">
    <property type="entry name" value="PP2C"/>
</dbReference>
<dbReference type="Gene3D" id="2.60.40.10">
    <property type="entry name" value="Immunoglobulins"/>
    <property type="match status" value="2"/>
</dbReference>
<comment type="similarity">
    <text evidence="3 11">Belongs to the PP2C family.</text>
</comment>
<dbReference type="InterPro" id="IPR036457">
    <property type="entry name" value="PPM-type-like_dom_sf"/>
</dbReference>
<feature type="compositionally biased region" description="Polar residues" evidence="12">
    <location>
        <begin position="933"/>
        <end position="945"/>
    </location>
</feature>
<dbReference type="InterPro" id="IPR001932">
    <property type="entry name" value="PPM-type_phosphatase-like_dom"/>
</dbReference>
<feature type="region of interest" description="Disordered" evidence="12">
    <location>
        <begin position="439"/>
        <end position="469"/>
    </location>
</feature>
<dbReference type="AlphaFoldDB" id="A0A8H3WB92"/>
<feature type="region of interest" description="Disordered" evidence="12">
    <location>
        <begin position="315"/>
        <end position="335"/>
    </location>
</feature>
<dbReference type="PANTHER" id="PTHR13832">
    <property type="entry name" value="PROTEIN PHOSPHATASE 2C"/>
    <property type="match status" value="1"/>
</dbReference>
<dbReference type="Pfam" id="PF05345">
    <property type="entry name" value="He_PIG"/>
    <property type="match status" value="2"/>
</dbReference>
<protein>
    <recommendedName>
        <fullName evidence="10">Protein phosphatase 2C homolog 2</fullName>
        <ecNumber evidence="4">3.1.3.16</ecNumber>
    </recommendedName>
</protein>
<evidence type="ECO:0000256" key="10">
    <source>
        <dbReference type="ARBA" id="ARBA00074087"/>
    </source>
</evidence>
<evidence type="ECO:0000256" key="2">
    <source>
        <dbReference type="ARBA" id="ARBA00001946"/>
    </source>
</evidence>
<keyword evidence="13" id="KW-1133">Transmembrane helix</keyword>
<name>A0A8H3WB92_9PEZI</name>
<dbReference type="EC" id="3.1.3.16" evidence="4"/>
<sequence>MTATLVVTRNPAPTVKIPLSEQIQQFGDTSSPSAVVASPASDFSFSFAKDTFSYTGNGINYYATSANNSPLPSWIKFDSGSLTFTGKTPPFESLVQPPQKFDFSLVGSDIVGFSAVSVVFSIVVGAHKLTTDTPIVNINATAGQEVSYEALAESIKLDGKSIAPTDLNLTTSNLPSWLSVDNSTLVLKGTPPDDAKSSNSTLTFRDVYEDTLDILLSVLITTRIFRNTTLQFDVTPGEAFSFDVEPYLWTPADVELGLSNSQDWVEVDGLKITGTVPKSASPKNTKLLVKATSKSSGESETVTADLEILSAAVTTTSAQPTPSASPTKSAASENSRRGLNPGLIALAVLLPILFLFAIVILIICCRRRRQRDSIHEQKKSQISEPVPGSFVWNGSRHSRETSNPSIVEIIKRPEDSRRSRGYFNSAVARMRQSRTLSTITGSRISQSLHRNSSHWRSPRSDRSVPTSPSFGSSWLTEGVYFQPQHAHQGSTSTYDGPSDVLSSSSGFLQGERDDSFRSALDVTIPSMHDELRCRQIASIIMGQTLSEPVVEKNSAKGEDERLLYGVSAMQGWRISMEDAHITVLDLLAPGSDEAKKHDSKLSFFGVFDGHGGDKVALFAGEHIHEIIKKQETFKKGNYEQALKDGFLATDRAILNDPKYEEEVSGCTACVGLISDNKIYVANAGDSRSVLGIKGRAKPLSQDHKPQLEAEKSRITAAGGFVDFGRVNGNLALSRAIGDFEFKKSAELSPEAQIVTAFPDVEVHEITDDDEFLVIACDGIWDCQSSQAVVEFVRRGIAAKQDLEKICENMMDNCLASNSETGGVGCDNMTMVIVGLLRGKTKEEWYEEIAKRVAAGDGPCAPPEYAEFRGPGVHHNFDDSDSGYDVDLENKGKPFGIGGYKGRIIFLGDGTEVLTDSDDTEMFDNAEEDKDLESQVSKATSTTSKDSNAEESAAKKPEEESKTGVEKPKEESKPAAAPAASTEAQTTESKEK</sequence>
<evidence type="ECO:0000256" key="6">
    <source>
        <dbReference type="ARBA" id="ARBA00022801"/>
    </source>
</evidence>
<feature type="compositionally biased region" description="Polar residues" evidence="12">
    <location>
        <begin position="439"/>
        <end position="450"/>
    </location>
</feature>
<keyword evidence="5" id="KW-0479">Metal-binding</keyword>
<dbReference type="GO" id="GO:0016020">
    <property type="term" value="C:membrane"/>
    <property type="evidence" value="ECO:0007669"/>
    <property type="project" value="InterPro"/>
</dbReference>
<evidence type="ECO:0000256" key="3">
    <source>
        <dbReference type="ARBA" id="ARBA00006702"/>
    </source>
</evidence>
<accession>A0A8H3WB92</accession>
<comment type="cofactor">
    <cofactor evidence="2">
        <name>Mg(2+)</name>
        <dbReference type="ChEBI" id="CHEBI:18420"/>
    </cofactor>
</comment>
<dbReference type="SMART" id="SM00736">
    <property type="entry name" value="CADG"/>
    <property type="match status" value="1"/>
</dbReference>
<keyword evidence="13 15" id="KW-0812">Transmembrane</keyword>
<keyword evidence="7 11" id="KW-0904">Protein phosphatase</keyword>
<keyword evidence="13" id="KW-0472">Membrane</keyword>
<proteinExistence type="inferred from homology"/>
<reference evidence="15 16" key="1">
    <citation type="submission" date="2019-12" db="EMBL/GenBank/DDBJ databases">
        <title>A genome sequence resource for the geographically widespread anthracnose pathogen Colletotrichum asianum.</title>
        <authorList>
            <person name="Meng Y."/>
        </authorList>
    </citation>
    <scope>NUCLEOTIDE SEQUENCE [LARGE SCALE GENOMIC DNA]</scope>
    <source>
        <strain evidence="15 16">ICMP 18580</strain>
    </source>
</reference>
<dbReference type="SUPFAM" id="SSF81606">
    <property type="entry name" value="PP2C-like"/>
    <property type="match status" value="1"/>
</dbReference>
<dbReference type="GO" id="GO:0005509">
    <property type="term" value="F:calcium ion binding"/>
    <property type="evidence" value="ECO:0007669"/>
    <property type="project" value="InterPro"/>
</dbReference>
<dbReference type="InterPro" id="IPR006644">
    <property type="entry name" value="Cadg"/>
</dbReference>
<dbReference type="InterPro" id="IPR015919">
    <property type="entry name" value="Cadherin-like_sf"/>
</dbReference>
<dbReference type="Gene3D" id="3.60.40.10">
    <property type="entry name" value="PPM-type phosphatase domain"/>
    <property type="match status" value="1"/>
</dbReference>
<gene>
    <name evidence="15" type="ORF">GQ607_011318</name>
</gene>
<dbReference type="SMART" id="SM00331">
    <property type="entry name" value="PP2C_SIG"/>
    <property type="match status" value="1"/>
</dbReference>
<evidence type="ECO:0000256" key="13">
    <source>
        <dbReference type="SAM" id="Phobius"/>
    </source>
</evidence>
<feature type="compositionally biased region" description="Low complexity" evidence="12">
    <location>
        <begin position="973"/>
        <end position="991"/>
    </location>
</feature>
<dbReference type="SUPFAM" id="SSF49313">
    <property type="entry name" value="Cadherin-like"/>
    <property type="match status" value="2"/>
</dbReference>
<evidence type="ECO:0000256" key="5">
    <source>
        <dbReference type="ARBA" id="ARBA00022723"/>
    </source>
</evidence>
<comment type="caution">
    <text evidence="15">The sequence shown here is derived from an EMBL/GenBank/DDBJ whole genome shotgun (WGS) entry which is preliminary data.</text>
</comment>
<feature type="compositionally biased region" description="Basic and acidic residues" evidence="12">
    <location>
        <begin position="951"/>
        <end position="972"/>
    </location>
</feature>
<dbReference type="FunFam" id="3.60.40.10:FF:000016">
    <property type="entry name" value="Protein phosphatase 2C"/>
    <property type="match status" value="1"/>
</dbReference>
<evidence type="ECO:0000259" key="14">
    <source>
        <dbReference type="PROSITE" id="PS51746"/>
    </source>
</evidence>
<dbReference type="Pfam" id="PF00481">
    <property type="entry name" value="PP2C"/>
    <property type="match status" value="1"/>
</dbReference>
<feature type="compositionally biased region" description="Low complexity" evidence="12">
    <location>
        <begin position="315"/>
        <end position="332"/>
    </location>
</feature>
<feature type="region of interest" description="Disordered" evidence="12">
    <location>
        <begin position="374"/>
        <end position="400"/>
    </location>
</feature>
<keyword evidence="16" id="KW-1185">Reference proteome</keyword>
<evidence type="ECO:0000256" key="9">
    <source>
        <dbReference type="ARBA" id="ARBA00048832"/>
    </source>
</evidence>
<keyword evidence="6 11" id="KW-0378">Hydrolase</keyword>
<dbReference type="SMART" id="SM00332">
    <property type="entry name" value="PP2Cc"/>
    <property type="match status" value="1"/>
</dbReference>
<dbReference type="CDD" id="cd00143">
    <property type="entry name" value="PP2Cc"/>
    <property type="match status" value="1"/>
</dbReference>
<comment type="catalytic activity">
    <reaction evidence="9">
        <text>O-phospho-L-threonyl-[protein] + H2O = L-threonyl-[protein] + phosphate</text>
        <dbReference type="Rhea" id="RHEA:47004"/>
        <dbReference type="Rhea" id="RHEA-COMP:11060"/>
        <dbReference type="Rhea" id="RHEA-COMP:11605"/>
        <dbReference type="ChEBI" id="CHEBI:15377"/>
        <dbReference type="ChEBI" id="CHEBI:30013"/>
        <dbReference type="ChEBI" id="CHEBI:43474"/>
        <dbReference type="ChEBI" id="CHEBI:61977"/>
        <dbReference type="EC" id="3.1.3.16"/>
    </reaction>
    <physiologicalReaction direction="left-to-right" evidence="9">
        <dbReference type="Rhea" id="RHEA:47005"/>
    </physiologicalReaction>
</comment>
<dbReference type="PANTHER" id="PTHR13832:SF565">
    <property type="entry name" value="AT28366P-RELATED"/>
    <property type="match status" value="1"/>
</dbReference>
<evidence type="ECO:0000256" key="12">
    <source>
        <dbReference type="SAM" id="MobiDB-lite"/>
    </source>
</evidence>
<dbReference type="EMBL" id="WOWK01000071">
    <property type="protein sequence ID" value="KAF0321498.1"/>
    <property type="molecule type" value="Genomic_DNA"/>
</dbReference>
<evidence type="ECO:0000313" key="16">
    <source>
        <dbReference type="Proteomes" id="UP000434172"/>
    </source>
</evidence>
<evidence type="ECO:0000313" key="15">
    <source>
        <dbReference type="EMBL" id="KAF0321498.1"/>
    </source>
</evidence>
<dbReference type="PROSITE" id="PS51746">
    <property type="entry name" value="PPM_2"/>
    <property type="match status" value="1"/>
</dbReference>
<comment type="cofactor">
    <cofactor evidence="1">
        <name>Mn(2+)</name>
        <dbReference type="ChEBI" id="CHEBI:29035"/>
    </cofactor>
</comment>
<evidence type="ECO:0000256" key="4">
    <source>
        <dbReference type="ARBA" id="ARBA00013081"/>
    </source>
</evidence>
<feature type="transmembrane region" description="Helical" evidence="13">
    <location>
        <begin position="343"/>
        <end position="365"/>
    </location>
</feature>
<dbReference type="PROSITE" id="PS01032">
    <property type="entry name" value="PPM_1"/>
    <property type="match status" value="1"/>
</dbReference>
<evidence type="ECO:0000256" key="7">
    <source>
        <dbReference type="ARBA" id="ARBA00022912"/>
    </source>
</evidence>
<organism evidence="15 16">
    <name type="scientific">Colletotrichum asianum</name>
    <dbReference type="NCBI Taxonomy" id="702518"/>
    <lineage>
        <taxon>Eukaryota</taxon>
        <taxon>Fungi</taxon>
        <taxon>Dikarya</taxon>
        <taxon>Ascomycota</taxon>
        <taxon>Pezizomycotina</taxon>
        <taxon>Sordariomycetes</taxon>
        <taxon>Hypocreomycetidae</taxon>
        <taxon>Glomerellales</taxon>
        <taxon>Glomerellaceae</taxon>
        <taxon>Colletotrichum</taxon>
        <taxon>Colletotrichum gloeosporioides species complex</taxon>
    </lineage>
</organism>
<evidence type="ECO:0000256" key="11">
    <source>
        <dbReference type="RuleBase" id="RU003465"/>
    </source>
</evidence>
<dbReference type="GO" id="GO:0004722">
    <property type="term" value="F:protein serine/threonine phosphatase activity"/>
    <property type="evidence" value="ECO:0007669"/>
    <property type="project" value="UniProtKB-EC"/>
</dbReference>
<dbReference type="InterPro" id="IPR013783">
    <property type="entry name" value="Ig-like_fold"/>
</dbReference>
<evidence type="ECO:0000256" key="1">
    <source>
        <dbReference type="ARBA" id="ARBA00001936"/>
    </source>
</evidence>
<dbReference type="OrthoDB" id="10264738at2759"/>
<feature type="region of interest" description="Disordered" evidence="12">
    <location>
        <begin position="925"/>
        <end position="991"/>
    </location>
</feature>
<dbReference type="Proteomes" id="UP000434172">
    <property type="component" value="Unassembled WGS sequence"/>
</dbReference>
<feature type="domain" description="PPM-type phosphatase" evidence="14">
    <location>
        <begin position="563"/>
        <end position="835"/>
    </location>
</feature>
<dbReference type="InterPro" id="IPR000222">
    <property type="entry name" value="PP2C_BS"/>
</dbReference>